<dbReference type="SUPFAM" id="SSF100950">
    <property type="entry name" value="NagB/RpiA/CoA transferase-like"/>
    <property type="match status" value="1"/>
</dbReference>
<dbReference type="Pfam" id="PF02589">
    <property type="entry name" value="LUD_dom"/>
    <property type="match status" value="1"/>
</dbReference>
<dbReference type="InterPro" id="IPR037171">
    <property type="entry name" value="NagB/RpiA_transferase-like"/>
</dbReference>
<protein>
    <submittedName>
        <fullName evidence="2">Lactate utilization protein C</fullName>
    </submittedName>
</protein>
<evidence type="ECO:0000259" key="1">
    <source>
        <dbReference type="Pfam" id="PF02589"/>
    </source>
</evidence>
<dbReference type="PANTHER" id="PTHR43682:SF1">
    <property type="entry name" value="LACTATE UTILIZATION PROTEIN C"/>
    <property type="match status" value="1"/>
</dbReference>
<dbReference type="PATRIC" id="fig|476652.3.peg.3739"/>
<evidence type="ECO:0000313" key="3">
    <source>
        <dbReference type="Proteomes" id="UP000036356"/>
    </source>
</evidence>
<keyword evidence="3" id="KW-1185">Reference proteome</keyword>
<feature type="domain" description="LUD" evidence="1">
    <location>
        <begin position="44"/>
        <end position="225"/>
    </location>
</feature>
<reference evidence="2 3" key="1">
    <citation type="submission" date="2015-06" db="EMBL/GenBank/DDBJ databases">
        <title>Draft genome of the moderately acidophilic sulfate reducer Candidatus Desulfosporosinus acididurans strain M1.</title>
        <authorList>
            <person name="Poehlein A."/>
            <person name="Petzsch P."/>
            <person name="Johnson B.D."/>
            <person name="Schloemann M."/>
            <person name="Daniel R."/>
            <person name="Muehling M."/>
        </authorList>
    </citation>
    <scope>NUCLEOTIDE SEQUENCE [LARGE SCALE GENOMIC DNA]</scope>
    <source>
        <strain evidence="2 3">M1</strain>
    </source>
</reference>
<accession>A0A0J1FNQ7</accession>
<evidence type="ECO:0000313" key="2">
    <source>
        <dbReference type="EMBL" id="KLU64598.1"/>
    </source>
</evidence>
<dbReference type="PANTHER" id="PTHR43682">
    <property type="entry name" value="LACTATE UTILIZATION PROTEIN C"/>
    <property type="match status" value="1"/>
</dbReference>
<dbReference type="AlphaFoldDB" id="A0A0J1FNQ7"/>
<name>A0A0J1FNQ7_9FIRM</name>
<dbReference type="STRING" id="476652.DEAC_c35450"/>
<dbReference type="InterPro" id="IPR024185">
    <property type="entry name" value="FTHF_cligase-like_sf"/>
</dbReference>
<comment type="caution">
    <text evidence="2">The sequence shown here is derived from an EMBL/GenBank/DDBJ whole genome shotgun (WGS) entry which is preliminary data.</text>
</comment>
<proteinExistence type="predicted"/>
<dbReference type="RefSeq" id="WP_047811331.1">
    <property type="nucleotide sequence ID" value="NZ_LDZY01000013.1"/>
</dbReference>
<sequence>MTNTNDFISLLASKLGRSTPQSAPEPVAFNVPSFQVSSQERVRTFLDNWQALGGKGAIVKSPDEAIRCLQEWFGDLSFDQTTNQGRIVSWNLLPAFAESAFTTLNWPLARYSQAAPSPQDRHQLAAQAELGVTGADWGVALSGSIVTSSNPQRGRAVSLLPPRHLTIMETSKIRNTIAEILSEVSVLENPPAALEFITGPSRTSDIEMDLSIGVHGPIEVYVLLINDSEDTASNSGD</sequence>
<dbReference type="Proteomes" id="UP000036356">
    <property type="component" value="Unassembled WGS sequence"/>
</dbReference>
<dbReference type="EMBL" id="LDZY01000013">
    <property type="protein sequence ID" value="KLU64598.1"/>
    <property type="molecule type" value="Genomic_DNA"/>
</dbReference>
<dbReference type="InterPro" id="IPR003741">
    <property type="entry name" value="LUD_dom"/>
</dbReference>
<organism evidence="2 3">
    <name type="scientific">Desulfosporosinus acididurans</name>
    <dbReference type="NCBI Taxonomy" id="476652"/>
    <lineage>
        <taxon>Bacteria</taxon>
        <taxon>Bacillati</taxon>
        <taxon>Bacillota</taxon>
        <taxon>Clostridia</taxon>
        <taxon>Eubacteriales</taxon>
        <taxon>Desulfitobacteriaceae</taxon>
        <taxon>Desulfosporosinus</taxon>
    </lineage>
</organism>
<gene>
    <name evidence="2" type="primary">lutC_2</name>
    <name evidence="2" type="ORF">DEAC_c35450</name>
</gene>
<dbReference type="Gene3D" id="3.40.50.10420">
    <property type="entry name" value="NagB/RpiA/CoA transferase-like"/>
    <property type="match status" value="1"/>
</dbReference>